<dbReference type="PANTHER" id="PTHR48466">
    <property type="entry name" value="OS10G0509000 PROTEIN-RELATED"/>
    <property type="match status" value="1"/>
</dbReference>
<dbReference type="InterPro" id="IPR036187">
    <property type="entry name" value="DNA_mismatch_repair_MutS_sf"/>
</dbReference>
<comment type="similarity">
    <text evidence="7">Belongs to the DNA mismatch repair MutS family. MutS2 subfamily.</text>
</comment>
<keyword evidence="5 7" id="KW-0694">RNA-binding</keyword>
<feature type="region of interest" description="Disordered" evidence="8">
    <location>
        <begin position="685"/>
        <end position="720"/>
    </location>
</feature>
<organism evidence="10 11">
    <name type="scientific">Natronogracilivirga saccharolytica</name>
    <dbReference type="NCBI Taxonomy" id="2812953"/>
    <lineage>
        <taxon>Bacteria</taxon>
        <taxon>Pseudomonadati</taxon>
        <taxon>Balneolota</taxon>
        <taxon>Balneolia</taxon>
        <taxon>Balneolales</taxon>
        <taxon>Cyclonatronaceae</taxon>
        <taxon>Natronogracilivirga</taxon>
    </lineage>
</organism>
<dbReference type="GO" id="GO:0072344">
    <property type="term" value="P:rescue of stalled ribosome"/>
    <property type="evidence" value="ECO:0007669"/>
    <property type="project" value="UniProtKB-UniRule"/>
</dbReference>
<keyword evidence="6 7" id="KW-0238">DNA-binding</keyword>
<dbReference type="PIRSF" id="PIRSF005814">
    <property type="entry name" value="MutS_YshD"/>
    <property type="match status" value="1"/>
</dbReference>
<comment type="function">
    <text evidence="7">Endonuclease that is involved in the suppression of homologous recombination and thus may have a key role in the control of bacterial genetic diversity.</text>
</comment>
<evidence type="ECO:0000256" key="4">
    <source>
        <dbReference type="ARBA" id="ARBA00022840"/>
    </source>
</evidence>
<dbReference type="GO" id="GO:0016887">
    <property type="term" value="F:ATP hydrolysis activity"/>
    <property type="evidence" value="ECO:0007669"/>
    <property type="project" value="InterPro"/>
</dbReference>
<dbReference type="FunFam" id="3.40.50.300:FF:000830">
    <property type="entry name" value="Endonuclease MutS2"/>
    <property type="match status" value="1"/>
</dbReference>
<reference evidence="10" key="1">
    <citation type="submission" date="2021-02" db="EMBL/GenBank/DDBJ databases">
        <title>Natronogracilivirga saccharolytica gen. nov. sp. nov. a new anaerobic, haloalkiliphilic carbohydrate-fermenting bacterium from soda lake and proposing of Cyclonatronumiaceae fam. nov. in the phylum Balneolaeota.</title>
        <authorList>
            <person name="Zhilina T.N."/>
            <person name="Sorokin D.Y."/>
            <person name="Zavarzina D.G."/>
            <person name="Toshchakov S.V."/>
            <person name="Kublanov I.V."/>
        </authorList>
    </citation>
    <scope>NUCLEOTIDE SEQUENCE</scope>
    <source>
        <strain evidence="10">Z-1702</strain>
    </source>
</reference>
<protein>
    <recommendedName>
        <fullName evidence="7">Endonuclease MutS2</fullName>
        <ecNumber evidence="7">3.1.-.-</ecNumber>
    </recommendedName>
    <alternativeName>
        <fullName evidence="7">Ribosome-associated protein quality control-upstream factor</fullName>
        <shortName evidence="7">RQC-upstream factor</shortName>
        <shortName evidence="7">RqcU</shortName>
        <ecNumber evidence="7">3.6.4.-</ecNumber>
    </alternativeName>
</protein>
<dbReference type="Proteomes" id="UP000673975">
    <property type="component" value="Unassembled WGS sequence"/>
</dbReference>
<dbReference type="PROSITE" id="PS50828">
    <property type="entry name" value="SMR"/>
    <property type="match status" value="1"/>
</dbReference>
<dbReference type="EMBL" id="JAFIDN010000010">
    <property type="protein sequence ID" value="MBP3193416.1"/>
    <property type="molecule type" value="Genomic_DNA"/>
</dbReference>
<dbReference type="Pfam" id="PF00488">
    <property type="entry name" value="MutS_V"/>
    <property type="match status" value="1"/>
</dbReference>
<dbReference type="Pfam" id="PF01713">
    <property type="entry name" value="Smr"/>
    <property type="match status" value="1"/>
</dbReference>
<dbReference type="InterPro" id="IPR000432">
    <property type="entry name" value="DNA_mismatch_repair_MutS_C"/>
</dbReference>
<dbReference type="GO" id="GO:0004519">
    <property type="term" value="F:endonuclease activity"/>
    <property type="evidence" value="ECO:0007669"/>
    <property type="project" value="UniProtKB-UniRule"/>
</dbReference>
<feature type="domain" description="Smr" evidence="9">
    <location>
        <begin position="721"/>
        <end position="795"/>
    </location>
</feature>
<evidence type="ECO:0000313" key="11">
    <source>
        <dbReference type="Proteomes" id="UP000673975"/>
    </source>
</evidence>
<dbReference type="GO" id="GO:0043023">
    <property type="term" value="F:ribosomal large subunit binding"/>
    <property type="evidence" value="ECO:0007669"/>
    <property type="project" value="UniProtKB-UniRule"/>
</dbReference>
<dbReference type="EC" id="3.1.-.-" evidence="7"/>
<evidence type="ECO:0000256" key="8">
    <source>
        <dbReference type="SAM" id="MobiDB-lite"/>
    </source>
</evidence>
<dbReference type="EC" id="3.6.4.-" evidence="7"/>
<evidence type="ECO:0000256" key="2">
    <source>
        <dbReference type="ARBA" id="ARBA00022741"/>
    </source>
</evidence>
<dbReference type="InterPro" id="IPR036063">
    <property type="entry name" value="Smr_dom_sf"/>
</dbReference>
<keyword evidence="7 10" id="KW-0255">Endonuclease</keyword>
<feature type="binding site" evidence="7">
    <location>
        <begin position="344"/>
        <end position="351"/>
    </location>
    <ligand>
        <name>ATP</name>
        <dbReference type="ChEBI" id="CHEBI:30616"/>
    </ligand>
</feature>
<dbReference type="Gene3D" id="3.40.50.300">
    <property type="entry name" value="P-loop containing nucleotide triphosphate hydrolases"/>
    <property type="match status" value="1"/>
</dbReference>
<dbReference type="SUPFAM" id="SSF48334">
    <property type="entry name" value="DNA repair protein MutS, domain III"/>
    <property type="match status" value="1"/>
</dbReference>
<dbReference type="HAMAP" id="MF_00092">
    <property type="entry name" value="MutS2"/>
    <property type="match status" value="1"/>
</dbReference>
<dbReference type="PANTHER" id="PTHR48466:SF2">
    <property type="entry name" value="OS10G0509000 PROTEIN"/>
    <property type="match status" value="1"/>
</dbReference>
<keyword evidence="4 7" id="KW-0067">ATP-binding</keyword>
<evidence type="ECO:0000256" key="1">
    <source>
        <dbReference type="ARBA" id="ARBA00022730"/>
    </source>
</evidence>
<dbReference type="SUPFAM" id="SSF52540">
    <property type="entry name" value="P-loop containing nucleoside triphosphate hydrolases"/>
    <property type="match status" value="1"/>
</dbReference>
<dbReference type="SMART" id="SM00533">
    <property type="entry name" value="MUTSd"/>
    <property type="match status" value="1"/>
</dbReference>
<keyword evidence="1 7" id="KW-0699">rRNA-binding</keyword>
<feature type="compositionally biased region" description="Basic and acidic residues" evidence="8">
    <location>
        <begin position="685"/>
        <end position="694"/>
    </location>
</feature>
<evidence type="ECO:0000256" key="7">
    <source>
        <dbReference type="HAMAP-Rule" id="MF_00092"/>
    </source>
</evidence>
<dbReference type="NCBIfam" id="TIGR01069">
    <property type="entry name" value="mutS2"/>
    <property type="match status" value="1"/>
</dbReference>
<dbReference type="GO" id="GO:0019843">
    <property type="term" value="F:rRNA binding"/>
    <property type="evidence" value="ECO:0007669"/>
    <property type="project" value="UniProtKB-UniRule"/>
</dbReference>
<dbReference type="RefSeq" id="WP_210512873.1">
    <property type="nucleotide sequence ID" value="NZ_JAFIDN010000010.1"/>
</dbReference>
<accession>A0A8J7UUA3</accession>
<feature type="region of interest" description="Disordered" evidence="8">
    <location>
        <begin position="620"/>
        <end position="655"/>
    </location>
</feature>
<evidence type="ECO:0000259" key="9">
    <source>
        <dbReference type="PROSITE" id="PS50828"/>
    </source>
</evidence>
<sequence length="795" mass="88523">MSLPVFALDKLEFHKIRATLAEYLSTPSGSDIVAGRTPVADTGAVVKRLRESGEMLRLLESSEPPPIQTLQDISDALSKSRIERFLLDGITLSRIGKWAVSARTLRSFFSGKQEEAPALWETAGQLTTLKDLERRITNVVDDKGEIRPDASPELARISRQINNLKQQARNALNNIMRRGKESGIAGDDEITLRGGRLVIPVKSEHKRKVKGFIHDTSATGQTVYIEPVEVFEKNNEIRELESSWKREVERLLREVTGEVGAHSDPLSCNTDLIGYIDACYATARLGQRWQGTIPEITGDGYLSLKECRNPLLLLKFNNLKEGKKNVVPLHLEMDPDEKGIIITGPNAGGKSVTLKTFGLTLALAQFGVPVPALEGARLPCVSGLYMDMGDEQSIDNDLSTFSSRLYWMKQVLQQSDPGSWVLIDEAGSGTDPDEGTALAQAFLEQLASKGVRCIATTHHGALKTFAHETLGWSNASMEFDQKTLSPTYRFRKGIPGSSYAFEIAERLELPEEMTRRARAWVGSGKNKMESLILSLEQESQELEERKKSLEKQEQSRRTAKEELDKRLAKVQQERDAIRSKAVEEAGMLLSDANRKIEEAIRAATEKDKALLKEKREAVSDLQKEVQKRGKRKKLKRRQPDEPKKPPQPGDSVRLIDSNTTGELIEVSGSKAIVNANGFRLKTRYDNLERTEKQQSRKKSAGYKLTSPGSGPEHAQPFSHSLDIRGKRGDEAVREVTRYVDEGLSRGMEQLMIIHGKGDGILRKLVHEHLGSRGDVKHFEAAPIEEGGDGCTYVYL</sequence>
<evidence type="ECO:0000256" key="3">
    <source>
        <dbReference type="ARBA" id="ARBA00022801"/>
    </source>
</evidence>
<dbReference type="InterPro" id="IPR027417">
    <property type="entry name" value="P-loop_NTPase"/>
</dbReference>
<dbReference type="GO" id="GO:0006298">
    <property type="term" value="P:mismatch repair"/>
    <property type="evidence" value="ECO:0007669"/>
    <property type="project" value="InterPro"/>
</dbReference>
<comment type="caution">
    <text evidence="10">The sequence shown here is derived from an EMBL/GenBank/DDBJ whole genome shotgun (WGS) entry which is preliminary data.</text>
</comment>
<keyword evidence="2 7" id="KW-0547">Nucleotide-binding</keyword>
<feature type="region of interest" description="Disordered" evidence="8">
    <location>
        <begin position="543"/>
        <end position="574"/>
    </location>
</feature>
<gene>
    <name evidence="7" type="primary">mutS2</name>
    <name evidence="7" type="synonym">rqcU</name>
    <name evidence="10" type="ORF">NATSA_12125</name>
</gene>
<dbReference type="SMART" id="SM00534">
    <property type="entry name" value="MUTSac"/>
    <property type="match status" value="1"/>
</dbReference>
<dbReference type="InterPro" id="IPR005747">
    <property type="entry name" value="MutS2"/>
</dbReference>
<dbReference type="GO" id="GO:0140664">
    <property type="term" value="F:ATP-dependent DNA damage sensor activity"/>
    <property type="evidence" value="ECO:0007669"/>
    <property type="project" value="InterPro"/>
</dbReference>
<dbReference type="InterPro" id="IPR045076">
    <property type="entry name" value="MutS"/>
</dbReference>
<evidence type="ECO:0000256" key="5">
    <source>
        <dbReference type="ARBA" id="ARBA00022884"/>
    </source>
</evidence>
<dbReference type="GO" id="GO:0030983">
    <property type="term" value="F:mismatched DNA binding"/>
    <property type="evidence" value="ECO:0007669"/>
    <property type="project" value="InterPro"/>
</dbReference>
<dbReference type="InterPro" id="IPR002625">
    <property type="entry name" value="Smr_dom"/>
</dbReference>
<dbReference type="SUPFAM" id="SSF160443">
    <property type="entry name" value="SMR domain-like"/>
    <property type="match status" value="1"/>
</dbReference>
<dbReference type="AlphaFoldDB" id="A0A8J7UUA3"/>
<keyword evidence="3 7" id="KW-0378">Hydrolase</keyword>
<dbReference type="GO" id="GO:0045910">
    <property type="term" value="P:negative regulation of DNA recombination"/>
    <property type="evidence" value="ECO:0007669"/>
    <property type="project" value="InterPro"/>
</dbReference>
<dbReference type="SMART" id="SM00463">
    <property type="entry name" value="SMR"/>
    <property type="match status" value="1"/>
</dbReference>
<keyword evidence="7" id="KW-0540">Nuclease</keyword>
<comment type="subunit">
    <text evidence="7">Homodimer. Binds to stalled ribosomes, contacting rRNA.</text>
</comment>
<evidence type="ECO:0000313" key="10">
    <source>
        <dbReference type="EMBL" id="MBP3193416.1"/>
    </source>
</evidence>
<proteinExistence type="inferred from homology"/>
<dbReference type="InterPro" id="IPR007696">
    <property type="entry name" value="DNA_mismatch_repair_MutS_core"/>
</dbReference>
<dbReference type="Gene3D" id="3.30.1370.110">
    <property type="match status" value="1"/>
</dbReference>
<keyword evidence="11" id="KW-1185">Reference proteome</keyword>
<evidence type="ECO:0000256" key="6">
    <source>
        <dbReference type="ARBA" id="ARBA00023125"/>
    </source>
</evidence>
<name>A0A8J7UUA3_9BACT</name>
<dbReference type="GO" id="GO:0005524">
    <property type="term" value="F:ATP binding"/>
    <property type="evidence" value="ECO:0007669"/>
    <property type="project" value="UniProtKB-UniRule"/>
</dbReference>
<comment type="function">
    <text evidence="7">Acts as a ribosome collision sensor, splitting the ribosome into its 2 subunits. Detects stalled/collided 70S ribosomes which it binds and splits by an ATP-hydrolysis driven conformational change. Acts upstream of the ribosome quality control system (RQC), a ribosome-associated complex that mediates the extraction of incompletely synthesized nascent chains from stalled ribosomes and their subsequent degradation. Probably generates substrates for RQC.</text>
</comment>
<dbReference type="CDD" id="cd06503">
    <property type="entry name" value="ATP-synt_Fo_b"/>
    <property type="match status" value="1"/>
</dbReference>